<reference evidence="2" key="1">
    <citation type="submission" date="2024-03" db="EMBL/GenBank/DDBJ databases">
        <authorList>
            <consortium name="ELIXIR-Norway"/>
            <consortium name="Elixir Norway"/>
        </authorList>
    </citation>
    <scope>NUCLEOTIDE SEQUENCE</scope>
</reference>
<feature type="region of interest" description="Disordered" evidence="1">
    <location>
        <begin position="120"/>
        <end position="139"/>
    </location>
</feature>
<evidence type="ECO:0000313" key="3">
    <source>
        <dbReference type="Proteomes" id="UP001497522"/>
    </source>
</evidence>
<organism evidence="2 3">
    <name type="scientific">Sphagnum jensenii</name>
    <dbReference type="NCBI Taxonomy" id="128206"/>
    <lineage>
        <taxon>Eukaryota</taxon>
        <taxon>Viridiplantae</taxon>
        <taxon>Streptophyta</taxon>
        <taxon>Embryophyta</taxon>
        <taxon>Bryophyta</taxon>
        <taxon>Sphagnophytina</taxon>
        <taxon>Sphagnopsida</taxon>
        <taxon>Sphagnales</taxon>
        <taxon>Sphagnaceae</taxon>
        <taxon>Sphagnum</taxon>
    </lineage>
</organism>
<keyword evidence="3" id="KW-1185">Reference proteome</keyword>
<accession>A0ABP1C023</accession>
<evidence type="ECO:0000313" key="2">
    <source>
        <dbReference type="EMBL" id="CAK9882059.1"/>
    </source>
</evidence>
<gene>
    <name evidence="2" type="ORF">CSSPJE1EN2_LOCUS23415</name>
</gene>
<feature type="compositionally biased region" description="Polar residues" evidence="1">
    <location>
        <begin position="130"/>
        <end position="139"/>
    </location>
</feature>
<name>A0ABP1C023_9BRYO</name>
<proteinExistence type="predicted"/>
<sequence>MRPMNSRSCNKLDAAAPKLAFKHSLAVCPLLFSSLLFSSPDISSCYSSCPHALSRGGPLSVLGITGYGNNKTSNTLLASTRARITGARGIESLPLTTEGDDFGSTFEGVLVGGWRDSSALFTPGPAPPGRTQNGSIPNG</sequence>
<dbReference type="EMBL" id="OZ023709">
    <property type="protein sequence ID" value="CAK9882059.1"/>
    <property type="molecule type" value="Genomic_DNA"/>
</dbReference>
<protein>
    <submittedName>
        <fullName evidence="2">Uncharacterized protein</fullName>
    </submittedName>
</protein>
<dbReference type="Proteomes" id="UP001497522">
    <property type="component" value="Chromosome 8"/>
</dbReference>
<evidence type="ECO:0000256" key="1">
    <source>
        <dbReference type="SAM" id="MobiDB-lite"/>
    </source>
</evidence>